<keyword evidence="8" id="KW-1185">Reference proteome</keyword>
<dbReference type="SMART" id="SM00343">
    <property type="entry name" value="ZnF_C2HC"/>
    <property type="match status" value="1"/>
</dbReference>
<dbReference type="InterPro" id="IPR035979">
    <property type="entry name" value="RBD_domain_sf"/>
</dbReference>
<feature type="domain" description="RRM" evidence="5">
    <location>
        <begin position="2"/>
        <end position="71"/>
    </location>
</feature>
<dbReference type="PROSITE" id="PS50102">
    <property type="entry name" value="RRM"/>
    <property type="match status" value="1"/>
</dbReference>
<dbReference type="InterPro" id="IPR012677">
    <property type="entry name" value="Nucleotide-bd_a/b_plait_sf"/>
</dbReference>
<comment type="caution">
    <text evidence="7">The sequence shown here is derived from an EMBL/GenBank/DDBJ whole genome shotgun (WGS) entry which is preliminary data.</text>
</comment>
<dbReference type="InterPro" id="IPR036875">
    <property type="entry name" value="Znf_CCHC_sf"/>
</dbReference>
<dbReference type="EMBL" id="MU069771">
    <property type="protein sequence ID" value="KAF5834182.1"/>
    <property type="molecule type" value="Genomic_DNA"/>
</dbReference>
<keyword evidence="1" id="KW-0508">mRNA splicing</keyword>
<feature type="domain" description="CCHC-type" evidence="6">
    <location>
        <begin position="90"/>
        <end position="104"/>
    </location>
</feature>
<feature type="compositionally biased region" description="Low complexity" evidence="4">
    <location>
        <begin position="157"/>
        <end position="177"/>
    </location>
</feature>
<name>A0ABQ7GHW3_DUNSA</name>
<accession>A0ABQ7GHW3</accession>
<dbReference type="Gene3D" id="3.30.70.330">
    <property type="match status" value="1"/>
</dbReference>
<evidence type="ECO:0000256" key="2">
    <source>
        <dbReference type="PROSITE-ProRule" id="PRU00047"/>
    </source>
</evidence>
<dbReference type="CDD" id="cd12373">
    <property type="entry name" value="RRM_SRSF3_like"/>
    <property type="match status" value="1"/>
</dbReference>
<organism evidence="7 8">
    <name type="scientific">Dunaliella salina</name>
    <name type="common">Green alga</name>
    <name type="synonym">Protococcus salinus</name>
    <dbReference type="NCBI Taxonomy" id="3046"/>
    <lineage>
        <taxon>Eukaryota</taxon>
        <taxon>Viridiplantae</taxon>
        <taxon>Chlorophyta</taxon>
        <taxon>core chlorophytes</taxon>
        <taxon>Chlorophyceae</taxon>
        <taxon>CS clade</taxon>
        <taxon>Chlamydomonadales</taxon>
        <taxon>Dunaliellaceae</taxon>
        <taxon>Dunaliella</taxon>
    </lineage>
</organism>
<evidence type="ECO:0000256" key="1">
    <source>
        <dbReference type="ARBA" id="ARBA00023187"/>
    </source>
</evidence>
<dbReference type="SMART" id="SM00360">
    <property type="entry name" value="RRM"/>
    <property type="match status" value="1"/>
</dbReference>
<evidence type="ECO:0000256" key="3">
    <source>
        <dbReference type="PROSITE-ProRule" id="PRU00176"/>
    </source>
</evidence>
<keyword evidence="2" id="KW-0479">Metal-binding</keyword>
<dbReference type="Gene3D" id="4.10.60.10">
    <property type="entry name" value="Zinc finger, CCHC-type"/>
    <property type="match status" value="1"/>
</dbReference>
<keyword evidence="1" id="KW-0507">mRNA processing</keyword>
<dbReference type="InterPro" id="IPR000504">
    <property type="entry name" value="RRM_dom"/>
</dbReference>
<dbReference type="SUPFAM" id="SSF57756">
    <property type="entry name" value="Retrovirus zinc finger-like domains"/>
    <property type="match status" value="1"/>
</dbReference>
<keyword evidence="3" id="KW-0694">RNA-binding</keyword>
<sequence length="177" mass="20042">MSRIYVGNLDERATERELEDEFGRYGRIHYTWVARKPPGFAFIDFEDPRDADDAVRKLDGFQGWRVEISKKSFGARAPPSGSRGRGDMSCYNCGELGHLARDCRARGVPPMRGARSPPRYGRGRSRSPRRSFSPPSRRRGRSPVDSRSPPPRRRRSPTPLSRSPVGRRGSVSRSRSP</sequence>
<dbReference type="PROSITE" id="PS50158">
    <property type="entry name" value="ZF_CCHC"/>
    <property type="match status" value="1"/>
</dbReference>
<dbReference type="Proteomes" id="UP000815325">
    <property type="component" value="Unassembled WGS sequence"/>
</dbReference>
<dbReference type="Pfam" id="PF00098">
    <property type="entry name" value="zf-CCHC"/>
    <property type="match status" value="1"/>
</dbReference>
<feature type="region of interest" description="Disordered" evidence="4">
    <location>
        <begin position="71"/>
        <end position="91"/>
    </location>
</feature>
<dbReference type="Pfam" id="PF00076">
    <property type="entry name" value="RRM_1"/>
    <property type="match status" value="1"/>
</dbReference>
<evidence type="ECO:0000256" key="4">
    <source>
        <dbReference type="SAM" id="MobiDB-lite"/>
    </source>
</evidence>
<proteinExistence type="predicted"/>
<dbReference type="InterPro" id="IPR001878">
    <property type="entry name" value="Znf_CCHC"/>
</dbReference>
<protein>
    <submittedName>
        <fullName evidence="7">Serine/arginine-rich splicing factor 7</fullName>
    </submittedName>
</protein>
<evidence type="ECO:0000313" key="8">
    <source>
        <dbReference type="Proteomes" id="UP000815325"/>
    </source>
</evidence>
<keyword evidence="2" id="KW-0862">Zinc</keyword>
<gene>
    <name evidence="7" type="ORF">DUNSADRAFT_9257</name>
</gene>
<dbReference type="InterPro" id="IPR050907">
    <property type="entry name" value="SRSF"/>
</dbReference>
<evidence type="ECO:0000259" key="6">
    <source>
        <dbReference type="PROSITE" id="PS50158"/>
    </source>
</evidence>
<dbReference type="PANTHER" id="PTHR23147">
    <property type="entry name" value="SERINE/ARGININE RICH SPLICING FACTOR"/>
    <property type="match status" value="1"/>
</dbReference>
<reference evidence="7" key="1">
    <citation type="submission" date="2017-08" db="EMBL/GenBank/DDBJ databases">
        <authorList>
            <person name="Polle J.E."/>
            <person name="Barry K."/>
            <person name="Cushman J."/>
            <person name="Schmutz J."/>
            <person name="Tran D."/>
            <person name="Hathwaick L.T."/>
            <person name="Yim W.C."/>
            <person name="Jenkins J."/>
            <person name="Mckie-Krisberg Z.M."/>
            <person name="Prochnik S."/>
            <person name="Lindquist E."/>
            <person name="Dockter R.B."/>
            <person name="Adam C."/>
            <person name="Molina H."/>
            <person name="Bunkerborg J."/>
            <person name="Jin E."/>
            <person name="Buchheim M."/>
            <person name="Magnuson J."/>
        </authorList>
    </citation>
    <scope>NUCLEOTIDE SEQUENCE</scope>
    <source>
        <strain evidence="7">CCAP 19/18</strain>
    </source>
</reference>
<evidence type="ECO:0000259" key="5">
    <source>
        <dbReference type="PROSITE" id="PS50102"/>
    </source>
</evidence>
<keyword evidence="2" id="KW-0863">Zinc-finger</keyword>
<dbReference type="SUPFAM" id="SSF54928">
    <property type="entry name" value="RNA-binding domain, RBD"/>
    <property type="match status" value="1"/>
</dbReference>
<feature type="region of interest" description="Disordered" evidence="4">
    <location>
        <begin position="106"/>
        <end position="177"/>
    </location>
</feature>
<evidence type="ECO:0000313" key="7">
    <source>
        <dbReference type="EMBL" id="KAF5834182.1"/>
    </source>
</evidence>